<evidence type="ECO:0000313" key="5">
    <source>
        <dbReference type="EMBL" id="MFB9520343.1"/>
    </source>
</evidence>
<comment type="caution">
    <text evidence="5">The sequence shown here is derived from an EMBL/GenBank/DDBJ whole genome shotgun (WGS) entry which is preliminary data.</text>
</comment>
<reference evidence="5 6" key="1">
    <citation type="submission" date="2024-09" db="EMBL/GenBank/DDBJ databases">
        <authorList>
            <person name="Sun Q."/>
            <person name="Mori K."/>
        </authorList>
    </citation>
    <scope>NUCLEOTIDE SEQUENCE [LARGE SCALE GENOMIC DNA]</scope>
    <source>
        <strain evidence="5 6">JCM 4362</strain>
    </source>
</reference>
<dbReference type="InterPro" id="IPR051545">
    <property type="entry name" value="NAD(P)H_dehydrogenase_qn"/>
</dbReference>
<gene>
    <name evidence="5" type="ORF">ACFFTU_10335</name>
</gene>
<dbReference type="RefSeq" id="WP_345227746.1">
    <property type="nucleotide sequence ID" value="NZ_BAAAXE010000014.1"/>
</dbReference>
<evidence type="ECO:0000256" key="2">
    <source>
        <dbReference type="ARBA" id="ARBA00023002"/>
    </source>
</evidence>
<comment type="similarity">
    <text evidence="1">Belongs to the NAD(P)H dehydrogenase (quinone) family.</text>
</comment>
<dbReference type="InterPro" id="IPR003680">
    <property type="entry name" value="Flavodoxin_fold"/>
</dbReference>
<dbReference type="SUPFAM" id="SSF52218">
    <property type="entry name" value="Flavoproteins"/>
    <property type="match status" value="1"/>
</dbReference>
<accession>A0ABV5PC37</accession>
<dbReference type="Proteomes" id="UP001589718">
    <property type="component" value="Unassembled WGS sequence"/>
</dbReference>
<dbReference type="PANTHER" id="PTHR10204">
    <property type="entry name" value="NAD P H OXIDOREDUCTASE-RELATED"/>
    <property type="match status" value="1"/>
</dbReference>
<proteinExistence type="inferred from homology"/>
<dbReference type="PANTHER" id="PTHR10204:SF34">
    <property type="entry name" value="NAD(P)H DEHYDROGENASE [QUINONE] 1 ISOFORM 1"/>
    <property type="match status" value="1"/>
</dbReference>
<dbReference type="GO" id="GO:0016491">
    <property type="term" value="F:oxidoreductase activity"/>
    <property type="evidence" value="ECO:0007669"/>
    <property type="project" value="UniProtKB-KW"/>
</dbReference>
<sequence>MNSRTRDGMNAHTRDATNARTRDGLGARAEGEARKVLLVTVHPDPRSLTSSLAAFAAGHLRAAGHEVTVSDLYAMKWKAAVDADDFPGLAGDERLAVMAESGRATAAGTLTADVAAEQEKVRWADAVVVQFPVWWFGPPAILKGWFDRVFTAGFAYGPGLLPYSGGDSALAGRRALLSVTAGARATAFSDRGIHGSLADVLHPLQHGLFAFTGMEPLDPFAVYHANELPEERFEAAKTAYAARLDGLFTDAPVPYRTLTGGDYDHDMRLLPGVEEPGVSSLDLHVRARG</sequence>
<evidence type="ECO:0000256" key="3">
    <source>
        <dbReference type="SAM" id="MobiDB-lite"/>
    </source>
</evidence>
<dbReference type="EC" id="1.-.-.-" evidence="5"/>
<organism evidence="5 6">
    <name type="scientific">Streptomyces cremeus</name>
    <dbReference type="NCBI Taxonomy" id="66881"/>
    <lineage>
        <taxon>Bacteria</taxon>
        <taxon>Bacillati</taxon>
        <taxon>Actinomycetota</taxon>
        <taxon>Actinomycetes</taxon>
        <taxon>Kitasatosporales</taxon>
        <taxon>Streptomycetaceae</taxon>
        <taxon>Streptomyces</taxon>
    </lineage>
</organism>
<protein>
    <submittedName>
        <fullName evidence="5">NAD(P)H-dependent oxidoreductase</fullName>
        <ecNumber evidence="5">1.-.-.-</ecNumber>
        <ecNumber evidence="5">1.6.99.-</ecNumber>
    </submittedName>
</protein>
<keyword evidence="2 5" id="KW-0560">Oxidoreductase</keyword>
<dbReference type="Pfam" id="PF02525">
    <property type="entry name" value="Flavodoxin_2"/>
    <property type="match status" value="1"/>
</dbReference>
<evidence type="ECO:0000256" key="1">
    <source>
        <dbReference type="ARBA" id="ARBA00006252"/>
    </source>
</evidence>
<feature type="domain" description="Flavodoxin-like fold" evidence="4">
    <location>
        <begin position="35"/>
        <end position="244"/>
    </location>
</feature>
<evidence type="ECO:0000313" key="6">
    <source>
        <dbReference type="Proteomes" id="UP001589718"/>
    </source>
</evidence>
<dbReference type="InterPro" id="IPR029039">
    <property type="entry name" value="Flavoprotein-like_sf"/>
</dbReference>
<evidence type="ECO:0000259" key="4">
    <source>
        <dbReference type="Pfam" id="PF02525"/>
    </source>
</evidence>
<name>A0ABV5PC37_STRCM</name>
<keyword evidence="6" id="KW-1185">Reference proteome</keyword>
<dbReference type="EMBL" id="JBHMCR010000005">
    <property type="protein sequence ID" value="MFB9520343.1"/>
    <property type="molecule type" value="Genomic_DNA"/>
</dbReference>
<feature type="region of interest" description="Disordered" evidence="3">
    <location>
        <begin position="1"/>
        <end position="26"/>
    </location>
</feature>
<dbReference type="Gene3D" id="3.40.50.360">
    <property type="match status" value="1"/>
</dbReference>
<dbReference type="EC" id="1.6.99.-" evidence="5"/>